<dbReference type="Pfam" id="PF11259">
    <property type="entry name" value="DUF3060"/>
    <property type="match status" value="1"/>
</dbReference>
<feature type="signal peptide" evidence="1">
    <location>
        <begin position="1"/>
        <end position="19"/>
    </location>
</feature>
<organism evidence="2 3">
    <name type="scientific">Terriglobus roseus</name>
    <dbReference type="NCBI Taxonomy" id="392734"/>
    <lineage>
        <taxon>Bacteria</taxon>
        <taxon>Pseudomonadati</taxon>
        <taxon>Acidobacteriota</taxon>
        <taxon>Terriglobia</taxon>
        <taxon>Terriglobales</taxon>
        <taxon>Acidobacteriaceae</taxon>
        <taxon>Terriglobus</taxon>
    </lineage>
</organism>
<evidence type="ECO:0000256" key="1">
    <source>
        <dbReference type="SAM" id="SignalP"/>
    </source>
</evidence>
<proteinExistence type="predicted"/>
<evidence type="ECO:0000313" key="2">
    <source>
        <dbReference type="EMBL" id="SEB82765.1"/>
    </source>
</evidence>
<sequence>MTLTAKTLLIFALTLPAYAQREVAPTDFVQPTAKDIVIGGNDLSKDVTCTNGNSVYVEGQHNEVQVHGSCGSVRVQGNRNFVWVDHFTTVPVEGNDNTVFVSDIKTQYSSRGEGNRFEKSKH</sequence>
<evidence type="ECO:0008006" key="4">
    <source>
        <dbReference type="Google" id="ProtNLM"/>
    </source>
</evidence>
<feature type="chain" id="PRO_5010165525" description="DUF3060 domain-containing protein" evidence="1">
    <location>
        <begin position="20"/>
        <end position="122"/>
    </location>
</feature>
<reference evidence="2 3" key="1">
    <citation type="submission" date="2016-10" db="EMBL/GenBank/DDBJ databases">
        <authorList>
            <person name="de Groot N.N."/>
        </authorList>
    </citation>
    <scope>NUCLEOTIDE SEQUENCE [LARGE SCALE GENOMIC DNA]</scope>
    <source>
        <strain evidence="2 3">AB35.6</strain>
    </source>
</reference>
<name>A0A1H4MJQ3_9BACT</name>
<dbReference type="Proteomes" id="UP000182409">
    <property type="component" value="Unassembled WGS sequence"/>
</dbReference>
<dbReference type="RefSeq" id="WP_074653647.1">
    <property type="nucleotide sequence ID" value="NZ_FNSD01000001.1"/>
</dbReference>
<accession>A0A1H4MJQ3</accession>
<keyword evidence="1" id="KW-0732">Signal</keyword>
<dbReference type="OrthoDB" id="119575at2"/>
<dbReference type="AlphaFoldDB" id="A0A1H4MJQ3"/>
<dbReference type="InterPro" id="IPR021417">
    <property type="entry name" value="DUF3060"/>
</dbReference>
<dbReference type="EMBL" id="FNSD01000001">
    <property type="protein sequence ID" value="SEB82765.1"/>
    <property type="molecule type" value="Genomic_DNA"/>
</dbReference>
<evidence type="ECO:0000313" key="3">
    <source>
        <dbReference type="Proteomes" id="UP000182409"/>
    </source>
</evidence>
<gene>
    <name evidence="2" type="ORF">SAMN05443244_1943</name>
</gene>
<protein>
    <recommendedName>
        <fullName evidence="4">DUF3060 domain-containing protein</fullName>
    </recommendedName>
</protein>